<name>A0AA46L526_VIBPH</name>
<dbReference type="Proteomes" id="UP000321504">
    <property type="component" value="Unassembled WGS sequence"/>
</dbReference>
<evidence type="ECO:0000313" key="1">
    <source>
        <dbReference type="EMBL" id="TXN16354.1"/>
    </source>
</evidence>
<dbReference type="AlphaFoldDB" id="A0AA46L526"/>
<reference evidence="1 3" key="1">
    <citation type="submission" date="2019-08" db="EMBL/GenBank/DDBJ databases">
        <title>Emerging of two pre-pandemic pathogenic O4:KUT lineages of Vibrio parahaemolyticus in coastal eastern China.</title>
        <authorList>
            <person name="Yu H."/>
        </authorList>
    </citation>
    <scope>NUCLEOTIDE SEQUENCE [LARGE SCALE GENOMIC DNA]</scope>
    <source>
        <strain evidence="1 3">HZ17-383</strain>
    </source>
</reference>
<sequence length="164" mass="18684">MYLYPYTMAENLLDWFGINFERIYNEHGGMQREQLKLINKYSILMDAKSNAYMTIKRLEKSKNKSNLDFAANIKNTMTGTLSSEIVQTLSSSEHADEIIIEWQPSSAEEERATHALHYGKRMTIKQAEKLGLGVEYNCQCGMKITSGQSHAQQIVNKINRGKAA</sequence>
<reference evidence="2" key="2">
    <citation type="submission" date="2022-12" db="EMBL/GenBank/DDBJ databases">
        <title>Vibrio parahaemolyticus become highly virulent by producing novel Tc toxins.</title>
        <authorList>
            <person name="Yang F."/>
            <person name="You Y."/>
            <person name="Lai Q."/>
            <person name="Xu L."/>
            <person name="Li F."/>
        </authorList>
    </citation>
    <scope>NUCLEOTIDE SEQUENCE</scope>
    <source>
        <strain evidence="2">Vp-HL-202005</strain>
    </source>
</reference>
<dbReference type="EMBL" id="VRMQ01000002">
    <property type="protein sequence ID" value="TXN16354.1"/>
    <property type="molecule type" value="Genomic_DNA"/>
</dbReference>
<dbReference type="RefSeq" id="WP_021453511.1">
    <property type="nucleotide sequence ID" value="NZ_CANUIA010000003.1"/>
</dbReference>
<gene>
    <name evidence="1" type="ORF">FVP01_10360</name>
    <name evidence="2" type="ORF">O1Q84_06705</name>
</gene>
<protein>
    <submittedName>
        <fullName evidence="1">Uncharacterized protein</fullName>
    </submittedName>
</protein>
<organism evidence="1 3">
    <name type="scientific">Vibrio parahaemolyticus</name>
    <dbReference type="NCBI Taxonomy" id="670"/>
    <lineage>
        <taxon>Bacteria</taxon>
        <taxon>Pseudomonadati</taxon>
        <taxon>Pseudomonadota</taxon>
        <taxon>Gammaproteobacteria</taxon>
        <taxon>Vibrionales</taxon>
        <taxon>Vibrionaceae</taxon>
        <taxon>Vibrio</taxon>
    </lineage>
</organism>
<proteinExistence type="predicted"/>
<dbReference type="Proteomes" id="UP001156560">
    <property type="component" value="Chromosome 1"/>
</dbReference>
<evidence type="ECO:0000313" key="2">
    <source>
        <dbReference type="EMBL" id="WAT91506.1"/>
    </source>
</evidence>
<accession>A0AA46L526</accession>
<dbReference type="EMBL" id="CP114194">
    <property type="protein sequence ID" value="WAT91506.1"/>
    <property type="molecule type" value="Genomic_DNA"/>
</dbReference>
<evidence type="ECO:0000313" key="3">
    <source>
        <dbReference type="Proteomes" id="UP000321504"/>
    </source>
</evidence>